<keyword evidence="2" id="KW-1185">Reference proteome</keyword>
<organism evidence="2 3">
    <name type="scientific">Parascaris equorum</name>
    <name type="common">Equine roundworm</name>
    <dbReference type="NCBI Taxonomy" id="6256"/>
    <lineage>
        <taxon>Eukaryota</taxon>
        <taxon>Metazoa</taxon>
        <taxon>Ecdysozoa</taxon>
        <taxon>Nematoda</taxon>
        <taxon>Chromadorea</taxon>
        <taxon>Rhabditida</taxon>
        <taxon>Spirurina</taxon>
        <taxon>Ascaridomorpha</taxon>
        <taxon>Ascaridoidea</taxon>
        <taxon>Ascarididae</taxon>
        <taxon>Parascaris</taxon>
    </lineage>
</organism>
<dbReference type="AlphaFoldDB" id="A0A914R6F9"/>
<feature type="compositionally biased region" description="Basic and acidic residues" evidence="1">
    <location>
        <begin position="43"/>
        <end position="55"/>
    </location>
</feature>
<dbReference type="WBParaSite" id="PEQ_0000221901-mRNA-1">
    <property type="protein sequence ID" value="PEQ_0000221901-mRNA-1"/>
    <property type="gene ID" value="PEQ_0000221901"/>
</dbReference>
<feature type="region of interest" description="Disordered" evidence="1">
    <location>
        <begin position="1"/>
        <end position="59"/>
    </location>
</feature>
<feature type="compositionally biased region" description="Polar residues" evidence="1">
    <location>
        <begin position="14"/>
        <end position="41"/>
    </location>
</feature>
<dbReference type="Proteomes" id="UP000887564">
    <property type="component" value="Unplaced"/>
</dbReference>
<reference evidence="3" key="1">
    <citation type="submission" date="2022-11" db="UniProtKB">
        <authorList>
            <consortium name="WormBaseParasite"/>
        </authorList>
    </citation>
    <scope>IDENTIFICATION</scope>
</reference>
<sequence length="247" mass="26630">MSSSEDVPEEKEQPQPSASNIGQQARKQGLSEQPQLITGESNKLLEVRPSTKDVSAEVEATVRADSPLLNSRSSSPDSGALSAVTEVCFLIPVLSFHGLINVYTCVLMPGARKTVERSREEAAFLDSQLSRRSARRSESPFEGLAARSPCTMRPSFHASAPRTTGVFDDAGPYAAPAVSCSQGLELRYGKKASDIEARLLKTSVLPESMKTVTTKEFRKGPDPAVGSASEAVVDETDYQIRWIVNGI</sequence>
<accession>A0A914R6F9</accession>
<evidence type="ECO:0000313" key="2">
    <source>
        <dbReference type="Proteomes" id="UP000887564"/>
    </source>
</evidence>
<evidence type="ECO:0000256" key="1">
    <source>
        <dbReference type="SAM" id="MobiDB-lite"/>
    </source>
</evidence>
<proteinExistence type="predicted"/>
<name>A0A914R6F9_PAREQ</name>
<protein>
    <submittedName>
        <fullName evidence="3">Uncharacterized protein</fullName>
    </submittedName>
</protein>
<evidence type="ECO:0000313" key="3">
    <source>
        <dbReference type="WBParaSite" id="PEQ_0000221901-mRNA-1"/>
    </source>
</evidence>